<dbReference type="AlphaFoldDB" id="A0A3A4JX18"/>
<protein>
    <submittedName>
        <fullName evidence="3">Glucose 1-dehydrogenase</fullName>
        <ecNumber evidence="3">1.1.1.47</ecNumber>
    </submittedName>
</protein>
<dbReference type="RefSeq" id="WP_120042003.1">
    <property type="nucleotide sequence ID" value="NZ_QZFU01000019.1"/>
</dbReference>
<evidence type="ECO:0000313" key="4">
    <source>
        <dbReference type="Proteomes" id="UP000266677"/>
    </source>
</evidence>
<name>A0A3A4JX18_9NOCA</name>
<keyword evidence="2 3" id="KW-0560">Oxidoreductase</keyword>
<keyword evidence="4" id="KW-1185">Reference proteome</keyword>
<dbReference type="InterPro" id="IPR002347">
    <property type="entry name" value="SDR_fam"/>
</dbReference>
<dbReference type="OrthoDB" id="3542748at2"/>
<dbReference type="PRINTS" id="PR00081">
    <property type="entry name" value="GDHRDH"/>
</dbReference>
<dbReference type="EMBL" id="QZFU01000019">
    <property type="protein sequence ID" value="RJO75129.1"/>
    <property type="molecule type" value="Genomic_DNA"/>
</dbReference>
<dbReference type="GO" id="GO:0047936">
    <property type="term" value="F:glucose 1-dehydrogenase [NAD(P)+] activity"/>
    <property type="evidence" value="ECO:0007669"/>
    <property type="project" value="UniProtKB-EC"/>
</dbReference>
<dbReference type="Gene3D" id="3.40.50.720">
    <property type="entry name" value="NAD(P)-binding Rossmann-like Domain"/>
    <property type="match status" value="1"/>
</dbReference>
<dbReference type="FunFam" id="3.40.50.720:FF:000084">
    <property type="entry name" value="Short-chain dehydrogenase reductase"/>
    <property type="match status" value="1"/>
</dbReference>
<comment type="caution">
    <text evidence="3">The sequence shown here is derived from an EMBL/GenBank/DDBJ whole genome shotgun (WGS) entry which is preliminary data.</text>
</comment>
<organism evidence="3 4">
    <name type="scientific">Nocardia panacis</name>
    <dbReference type="NCBI Taxonomy" id="2340916"/>
    <lineage>
        <taxon>Bacteria</taxon>
        <taxon>Bacillati</taxon>
        <taxon>Actinomycetota</taxon>
        <taxon>Actinomycetes</taxon>
        <taxon>Mycobacteriales</taxon>
        <taxon>Nocardiaceae</taxon>
        <taxon>Nocardia</taxon>
    </lineage>
</organism>
<evidence type="ECO:0000256" key="2">
    <source>
        <dbReference type="ARBA" id="ARBA00023002"/>
    </source>
</evidence>
<dbReference type="SUPFAM" id="SSF51735">
    <property type="entry name" value="NAD(P)-binding Rossmann-fold domains"/>
    <property type="match status" value="1"/>
</dbReference>
<accession>A0A3A4JX18</accession>
<dbReference type="NCBIfam" id="NF005559">
    <property type="entry name" value="PRK07231.1"/>
    <property type="match status" value="1"/>
</dbReference>
<sequence>MSYRLEGKVALVTGGARGIGRATVELFARQGATVFSADVDFAGDDSAGVDGVAGVRLDVTREDQWRKTIEQIIGAHGRIDVLVNNAGIVGSQSGAVETTVAEWDRVIAVNQTGVFLGMKTVLPGMIGRRAGAIINTSSTWGLVGTDGAFAYQASKGAITLMTKAAAVQYAPMGVRINAIHPGTIRTRLTAELTPQAQQSIIDATPMARAGEPAEIAEGMLFLASAAAGYMTGASLTIDGGYTTR</sequence>
<dbReference type="Pfam" id="PF13561">
    <property type="entry name" value="adh_short_C2"/>
    <property type="match status" value="1"/>
</dbReference>
<gene>
    <name evidence="3" type="ORF">D5S18_17305</name>
</gene>
<dbReference type="PRINTS" id="PR00080">
    <property type="entry name" value="SDRFAMILY"/>
</dbReference>
<dbReference type="PANTHER" id="PTHR24321">
    <property type="entry name" value="DEHYDROGENASES, SHORT CHAIN"/>
    <property type="match status" value="1"/>
</dbReference>
<dbReference type="Proteomes" id="UP000266677">
    <property type="component" value="Unassembled WGS sequence"/>
</dbReference>
<dbReference type="EC" id="1.1.1.47" evidence="3"/>
<dbReference type="PANTHER" id="PTHR24321:SF15">
    <property type="entry name" value="OXIDOREDUCTASE UCPA"/>
    <property type="match status" value="1"/>
</dbReference>
<evidence type="ECO:0000256" key="1">
    <source>
        <dbReference type="ARBA" id="ARBA00006484"/>
    </source>
</evidence>
<dbReference type="InterPro" id="IPR036291">
    <property type="entry name" value="NAD(P)-bd_dom_sf"/>
</dbReference>
<proteinExistence type="inferred from homology"/>
<evidence type="ECO:0000313" key="3">
    <source>
        <dbReference type="EMBL" id="RJO75129.1"/>
    </source>
</evidence>
<comment type="similarity">
    <text evidence="1">Belongs to the short-chain dehydrogenases/reductases (SDR) family.</text>
</comment>
<reference evidence="3 4" key="1">
    <citation type="submission" date="2018-09" db="EMBL/GenBank/DDBJ databases">
        <title>YIM PH21274 draft genome.</title>
        <authorList>
            <person name="Miao C."/>
        </authorList>
    </citation>
    <scope>NUCLEOTIDE SEQUENCE [LARGE SCALE GENOMIC DNA]</scope>
    <source>
        <strain evidence="3 4">YIM PH 21724</strain>
    </source>
</reference>